<organism evidence="3 4">
    <name type="scientific">Actinoallomurus iriomotensis</name>
    <dbReference type="NCBI Taxonomy" id="478107"/>
    <lineage>
        <taxon>Bacteria</taxon>
        <taxon>Bacillati</taxon>
        <taxon>Actinomycetota</taxon>
        <taxon>Actinomycetes</taxon>
        <taxon>Streptosporangiales</taxon>
        <taxon>Thermomonosporaceae</taxon>
        <taxon>Actinoallomurus</taxon>
    </lineage>
</organism>
<dbReference type="SUPFAM" id="SSF54427">
    <property type="entry name" value="NTF2-like"/>
    <property type="match status" value="1"/>
</dbReference>
<dbReference type="Gene3D" id="3.10.450.50">
    <property type="match status" value="1"/>
</dbReference>
<dbReference type="PANTHER" id="PTHR41534">
    <property type="entry name" value="BLR3401 PROTEIN"/>
    <property type="match status" value="1"/>
</dbReference>
<dbReference type="EMBL" id="BSTJ01000011">
    <property type="protein sequence ID" value="GLY79234.1"/>
    <property type="molecule type" value="Genomic_DNA"/>
</dbReference>
<proteinExistence type="inferred from homology"/>
<comment type="caution">
    <text evidence="3">The sequence shown here is derived from an EMBL/GenBank/DDBJ whole genome shotgun (WGS) entry which is preliminary data.</text>
</comment>
<dbReference type="InterPro" id="IPR032710">
    <property type="entry name" value="NTF2-like_dom_sf"/>
</dbReference>
<dbReference type="Pfam" id="PF00866">
    <property type="entry name" value="Ring_hydroxyl_B"/>
    <property type="match status" value="1"/>
</dbReference>
<name>A0A9W6RP06_9ACTN</name>
<dbReference type="Proteomes" id="UP001165135">
    <property type="component" value="Unassembled WGS sequence"/>
</dbReference>
<evidence type="ECO:0000313" key="4">
    <source>
        <dbReference type="Proteomes" id="UP001165135"/>
    </source>
</evidence>
<evidence type="ECO:0000256" key="1">
    <source>
        <dbReference type="ARBA" id="ARBA00009570"/>
    </source>
</evidence>
<dbReference type="CDD" id="cd00667">
    <property type="entry name" value="ring_hydroxylating_dioxygenases_beta"/>
    <property type="match status" value="1"/>
</dbReference>
<gene>
    <name evidence="3" type="ORF">Airi01_075010</name>
</gene>
<keyword evidence="2" id="KW-0560">Oxidoreductase</keyword>
<dbReference type="AlphaFoldDB" id="A0A9W6RP06"/>
<evidence type="ECO:0000256" key="2">
    <source>
        <dbReference type="ARBA" id="ARBA00023002"/>
    </source>
</evidence>
<evidence type="ECO:0000313" key="3">
    <source>
        <dbReference type="EMBL" id="GLY79234.1"/>
    </source>
</evidence>
<reference evidence="3" key="1">
    <citation type="submission" date="2023-03" db="EMBL/GenBank/DDBJ databases">
        <title>Actinoallomurus iriomotensis NBRC 103681.</title>
        <authorList>
            <person name="Ichikawa N."/>
            <person name="Sato H."/>
            <person name="Tonouchi N."/>
        </authorList>
    </citation>
    <scope>NUCLEOTIDE SEQUENCE</scope>
    <source>
        <strain evidence="3">NBRC 103681</strain>
    </source>
</reference>
<sequence length="175" mass="20175">MTETTLAPPEVQAEAALFLAVEAELIDDRRYAEWLDVVADDFVYTVPVPVTPDSPFAPHHDPEALLLDESKESIRHLWFRRLEADMHEFAWGENPPPQFRHFVSNVRARETGEPDELLVRSNVLLMGRRQSDQPRYITAERFDTLRRTPAGLLLARRHAVLDQTVIDFPQPRVLL</sequence>
<dbReference type="PANTHER" id="PTHR41534:SF2">
    <property type="entry name" value="3-PHENYLPROPIONATE_CINNAMIC ACID DIOXYGENASE SUBUNIT BETA"/>
    <property type="match status" value="1"/>
</dbReference>
<dbReference type="InterPro" id="IPR000391">
    <property type="entry name" value="Rng_hydr_dOase-bsu"/>
</dbReference>
<dbReference type="GO" id="GO:0016491">
    <property type="term" value="F:oxidoreductase activity"/>
    <property type="evidence" value="ECO:0007669"/>
    <property type="project" value="UniProtKB-KW"/>
</dbReference>
<comment type="similarity">
    <text evidence="1">Belongs to the bacterial ring-hydroxylating dioxygenase beta subunit family.</text>
</comment>
<accession>A0A9W6RP06</accession>
<protein>
    <submittedName>
        <fullName evidence="3">Uncharacterized protein</fullName>
    </submittedName>
</protein>
<dbReference type="GO" id="GO:0019380">
    <property type="term" value="P:3-phenylpropionate catabolic process"/>
    <property type="evidence" value="ECO:0007669"/>
    <property type="project" value="TreeGrafter"/>
</dbReference>
<dbReference type="RefSeq" id="WP_285630382.1">
    <property type="nucleotide sequence ID" value="NZ_BSTJ01000011.1"/>
</dbReference>